<dbReference type="PIRSF" id="PIRSF018266">
    <property type="entry name" value="FecR"/>
    <property type="match status" value="1"/>
</dbReference>
<feature type="transmembrane region" description="Helical" evidence="1">
    <location>
        <begin position="87"/>
        <end position="105"/>
    </location>
</feature>
<keyword evidence="1" id="KW-0472">Membrane</keyword>
<evidence type="ECO:0000313" key="3">
    <source>
        <dbReference type="EMBL" id="GAA4519537.1"/>
    </source>
</evidence>
<keyword evidence="1" id="KW-1133">Transmembrane helix</keyword>
<dbReference type="Pfam" id="PF04773">
    <property type="entry name" value="FecR"/>
    <property type="match status" value="1"/>
</dbReference>
<proteinExistence type="predicted"/>
<dbReference type="PANTHER" id="PTHR30273">
    <property type="entry name" value="PERIPLASMIC SIGNAL SENSOR AND SIGMA FACTOR ACTIVATOR FECR-RELATED"/>
    <property type="match status" value="1"/>
</dbReference>
<dbReference type="InterPro" id="IPR012373">
    <property type="entry name" value="Ferrdict_sens_TM"/>
</dbReference>
<feature type="domain" description="FecR protein" evidence="2">
    <location>
        <begin position="119"/>
        <end position="211"/>
    </location>
</feature>
<comment type="caution">
    <text evidence="3">The sequence shown here is derived from an EMBL/GenBank/DDBJ whole genome shotgun (WGS) entry which is preliminary data.</text>
</comment>
<evidence type="ECO:0000256" key="1">
    <source>
        <dbReference type="SAM" id="Phobius"/>
    </source>
</evidence>
<dbReference type="Gene3D" id="3.55.50.30">
    <property type="match status" value="1"/>
</dbReference>
<keyword evidence="4" id="KW-1185">Reference proteome</keyword>
<evidence type="ECO:0000313" key="4">
    <source>
        <dbReference type="Proteomes" id="UP001500394"/>
    </source>
</evidence>
<dbReference type="RefSeq" id="WP_345068518.1">
    <property type="nucleotide sequence ID" value="NZ_BAABGR010000035.1"/>
</dbReference>
<dbReference type="Gene3D" id="2.60.120.1440">
    <property type="match status" value="1"/>
</dbReference>
<dbReference type="InterPro" id="IPR006860">
    <property type="entry name" value="FecR"/>
</dbReference>
<sequence length="347" mass="40305">MNHNQIKNLLSKLNSNTISPSELETLKTYFTDPTASKVLLEEFKTDFEHIQQHINQYPEYTNAENTRQRLLNSIHPHKSAVRSHKNIIALVACLIVLLMTTYYLFQYRSENKNIEEWITVTTPHGIRKKVTLPDSTTVLLNGNSTLTYPQWQPKNFRIVKIQGEGFFDVKPDKQRPFFVIAPQYTTKVVGTSFNINTDINANIEVRSGVVQSYVIEAHISEKELINHFVNRTEYTLLHIIESRAIELKAGDIAYLDENKNWLKQKHDQLLWINNELVYFNEPLKNVIKSAHRNFGDSIVIDKSLEDVKITITFKGKTKEQVIYTLGELANAKVKFNKQKNVWEMRTK</sequence>
<protein>
    <recommendedName>
        <fullName evidence="2">FecR protein domain-containing protein</fullName>
    </recommendedName>
</protein>
<dbReference type="Proteomes" id="UP001500394">
    <property type="component" value="Unassembled WGS sequence"/>
</dbReference>
<keyword evidence="1" id="KW-0812">Transmembrane</keyword>
<organism evidence="3 4">
    <name type="scientific">Sphingobacterium thermophilum</name>
    <dbReference type="NCBI Taxonomy" id="768534"/>
    <lineage>
        <taxon>Bacteria</taxon>
        <taxon>Pseudomonadati</taxon>
        <taxon>Bacteroidota</taxon>
        <taxon>Sphingobacteriia</taxon>
        <taxon>Sphingobacteriales</taxon>
        <taxon>Sphingobacteriaceae</taxon>
        <taxon>Sphingobacterium</taxon>
    </lineage>
</organism>
<accession>A0ABP8R6G7</accession>
<gene>
    <name evidence="3" type="ORF">GCM10023173_22610</name>
</gene>
<dbReference type="PANTHER" id="PTHR30273:SF2">
    <property type="entry name" value="PROTEIN FECR"/>
    <property type="match status" value="1"/>
</dbReference>
<dbReference type="EMBL" id="BAABGR010000035">
    <property type="protein sequence ID" value="GAA4519537.1"/>
    <property type="molecule type" value="Genomic_DNA"/>
</dbReference>
<evidence type="ECO:0000259" key="2">
    <source>
        <dbReference type="Pfam" id="PF04773"/>
    </source>
</evidence>
<name>A0ABP8R6G7_9SPHI</name>
<reference evidence="4" key="1">
    <citation type="journal article" date="2019" name="Int. J. Syst. Evol. Microbiol.">
        <title>The Global Catalogue of Microorganisms (GCM) 10K type strain sequencing project: providing services to taxonomists for standard genome sequencing and annotation.</title>
        <authorList>
            <consortium name="The Broad Institute Genomics Platform"/>
            <consortium name="The Broad Institute Genome Sequencing Center for Infectious Disease"/>
            <person name="Wu L."/>
            <person name="Ma J."/>
        </authorList>
    </citation>
    <scope>NUCLEOTIDE SEQUENCE [LARGE SCALE GENOMIC DNA]</scope>
    <source>
        <strain evidence="4">JCM 17858</strain>
    </source>
</reference>